<dbReference type="InterPro" id="IPR036397">
    <property type="entry name" value="RNaseH_sf"/>
</dbReference>
<accession>A0ABQ8S9N0</accession>
<dbReference type="PANTHER" id="PTHR46060:SF1">
    <property type="entry name" value="MARINER MOS1 TRANSPOSASE-LIKE PROTEIN"/>
    <property type="match status" value="1"/>
</dbReference>
<dbReference type="PANTHER" id="PTHR46060">
    <property type="entry name" value="MARINER MOS1 TRANSPOSASE-LIKE PROTEIN"/>
    <property type="match status" value="1"/>
</dbReference>
<reference evidence="2 3" key="1">
    <citation type="journal article" date="2022" name="Allergy">
        <title>Genome assembly and annotation of Periplaneta americana reveal a comprehensive cockroach allergen profile.</title>
        <authorList>
            <person name="Wang L."/>
            <person name="Xiong Q."/>
            <person name="Saelim N."/>
            <person name="Wang L."/>
            <person name="Nong W."/>
            <person name="Wan A.T."/>
            <person name="Shi M."/>
            <person name="Liu X."/>
            <person name="Cao Q."/>
            <person name="Hui J.H.L."/>
            <person name="Sookrung N."/>
            <person name="Leung T.F."/>
            <person name="Tungtrongchitr A."/>
            <person name="Tsui S.K.W."/>
        </authorList>
    </citation>
    <scope>NUCLEOTIDE SEQUENCE [LARGE SCALE GENOMIC DNA]</scope>
    <source>
        <strain evidence="2">PWHHKU_190912</strain>
    </source>
</reference>
<evidence type="ECO:0000256" key="1">
    <source>
        <dbReference type="SAM" id="MobiDB-lite"/>
    </source>
</evidence>
<dbReference type="Gene3D" id="3.30.420.10">
    <property type="entry name" value="Ribonuclease H-like superfamily/Ribonuclease H"/>
    <property type="match status" value="1"/>
</dbReference>
<keyword evidence="3" id="KW-1185">Reference proteome</keyword>
<dbReference type="InterPro" id="IPR052709">
    <property type="entry name" value="Transposase-MT_Hybrid"/>
</dbReference>
<protein>
    <submittedName>
        <fullName evidence="2">Uncharacterized protein</fullName>
    </submittedName>
</protein>
<gene>
    <name evidence="2" type="ORF">ANN_19325</name>
</gene>
<feature type="region of interest" description="Disordered" evidence="1">
    <location>
        <begin position="1"/>
        <end position="21"/>
    </location>
</feature>
<dbReference type="Proteomes" id="UP001148838">
    <property type="component" value="Unassembled WGS sequence"/>
</dbReference>
<dbReference type="EMBL" id="JAJSOF020000031">
    <property type="protein sequence ID" value="KAJ4430734.1"/>
    <property type="molecule type" value="Genomic_DNA"/>
</dbReference>
<evidence type="ECO:0000313" key="2">
    <source>
        <dbReference type="EMBL" id="KAJ4430734.1"/>
    </source>
</evidence>
<comment type="caution">
    <text evidence="2">The sequence shown here is derived from an EMBL/GenBank/DDBJ whole genome shotgun (WGS) entry which is preliminary data.</text>
</comment>
<name>A0ABQ8S9N0_PERAM</name>
<sequence length="231" mass="26963">MASLCEGGNEPPGSLKASNRQTRWAADPELRSGLGWIPLWSLVSSEVGLKPDGLWRVLGINPFDSITWLGFFRGFPPTKRQMPEQSRPASTERNKERVEFWGAFWLNLLNLDRLNVVRYIQTVLKLRCALREKRPGKIILQHNNAWPHTERVTVEKIRTFGWETLPHSPYSPDLEPTDYHLFGSLKEQLRGQRYETLEDIRKAVRQCLQEDETDFYSKGIFKLSERRERKI</sequence>
<evidence type="ECO:0000313" key="3">
    <source>
        <dbReference type="Proteomes" id="UP001148838"/>
    </source>
</evidence>
<proteinExistence type="predicted"/>
<organism evidence="2 3">
    <name type="scientific">Periplaneta americana</name>
    <name type="common">American cockroach</name>
    <name type="synonym">Blatta americana</name>
    <dbReference type="NCBI Taxonomy" id="6978"/>
    <lineage>
        <taxon>Eukaryota</taxon>
        <taxon>Metazoa</taxon>
        <taxon>Ecdysozoa</taxon>
        <taxon>Arthropoda</taxon>
        <taxon>Hexapoda</taxon>
        <taxon>Insecta</taxon>
        <taxon>Pterygota</taxon>
        <taxon>Neoptera</taxon>
        <taxon>Polyneoptera</taxon>
        <taxon>Dictyoptera</taxon>
        <taxon>Blattodea</taxon>
        <taxon>Blattoidea</taxon>
        <taxon>Blattidae</taxon>
        <taxon>Blattinae</taxon>
        <taxon>Periplaneta</taxon>
    </lineage>
</organism>